<proteinExistence type="predicted"/>
<evidence type="ECO:0008006" key="4">
    <source>
        <dbReference type="Google" id="ProtNLM"/>
    </source>
</evidence>
<reference evidence="2 3" key="1">
    <citation type="submission" date="2020-08" db="EMBL/GenBank/DDBJ databases">
        <title>Genomic Encyclopedia of Type Strains, Phase IV (KMG-IV): sequencing the most valuable type-strain genomes for metagenomic binning, comparative biology and taxonomic classification.</title>
        <authorList>
            <person name="Goeker M."/>
        </authorList>
    </citation>
    <scope>NUCLEOTIDE SEQUENCE [LARGE SCALE GENOMIC DNA]</scope>
    <source>
        <strain evidence="2 3">YIM 65646</strain>
    </source>
</reference>
<dbReference type="EMBL" id="JACHGT010000008">
    <property type="protein sequence ID" value="MBB6036283.1"/>
    <property type="molecule type" value="Genomic_DNA"/>
</dbReference>
<keyword evidence="1" id="KW-1133">Transmembrane helix</keyword>
<comment type="caution">
    <text evidence="2">The sequence shown here is derived from an EMBL/GenBank/DDBJ whole genome shotgun (WGS) entry which is preliminary data.</text>
</comment>
<dbReference type="Proteomes" id="UP000548476">
    <property type="component" value="Unassembled WGS sequence"/>
</dbReference>
<dbReference type="AlphaFoldDB" id="A0A841FN02"/>
<evidence type="ECO:0000256" key="1">
    <source>
        <dbReference type="SAM" id="Phobius"/>
    </source>
</evidence>
<keyword evidence="3" id="KW-1185">Reference proteome</keyword>
<sequence length="189" mass="21522">MSSTLILMIVFVIVVALAATAWYLFRGRSLRRRFGPEYDRLVDDSGRAEAERELRDRMRRHAELDLHQLTTEERERYIGRWRALQIHFVDEPGEAVREADTLTSGLIAEIGYPTDDREEQMAQLSVDHAKPLPAYREAHELSEQINGDGAEVSTEQLRNAMVQYRAMIADLLGGAHHIDGDGSRRPSHA</sequence>
<evidence type="ECO:0000313" key="2">
    <source>
        <dbReference type="EMBL" id="MBB6036283.1"/>
    </source>
</evidence>
<keyword evidence="1" id="KW-0472">Membrane</keyword>
<evidence type="ECO:0000313" key="3">
    <source>
        <dbReference type="Proteomes" id="UP000548476"/>
    </source>
</evidence>
<dbReference type="RefSeq" id="WP_184789110.1">
    <property type="nucleotide sequence ID" value="NZ_BONT01000046.1"/>
</dbReference>
<name>A0A841FN02_9ACTN</name>
<protein>
    <recommendedName>
        <fullName evidence="4">Secreted protein</fullName>
    </recommendedName>
</protein>
<keyword evidence="1" id="KW-0812">Transmembrane</keyword>
<gene>
    <name evidence="2" type="ORF">HNR73_004151</name>
</gene>
<accession>A0A841FN02</accession>
<organism evidence="2 3">
    <name type="scientific">Phytomonospora endophytica</name>
    <dbReference type="NCBI Taxonomy" id="714109"/>
    <lineage>
        <taxon>Bacteria</taxon>
        <taxon>Bacillati</taxon>
        <taxon>Actinomycetota</taxon>
        <taxon>Actinomycetes</taxon>
        <taxon>Micromonosporales</taxon>
        <taxon>Micromonosporaceae</taxon>
        <taxon>Phytomonospora</taxon>
    </lineage>
</organism>
<feature type="transmembrane region" description="Helical" evidence="1">
    <location>
        <begin position="6"/>
        <end position="25"/>
    </location>
</feature>